<comment type="subcellular location">
    <subcellularLocation>
        <location evidence="12">Cytoplasm</location>
    </subcellularLocation>
</comment>
<dbReference type="GO" id="GO:0005737">
    <property type="term" value="C:cytoplasm"/>
    <property type="evidence" value="ECO:0007669"/>
    <property type="project" value="UniProtKB-SubCell"/>
</dbReference>
<reference evidence="16 17" key="1">
    <citation type="submission" date="2018-11" db="EMBL/GenBank/DDBJ databases">
        <title>Sequencing the genomes of 1000 actinobacteria strains.</title>
        <authorList>
            <person name="Klenk H.-P."/>
        </authorList>
    </citation>
    <scope>NUCLEOTIDE SEQUENCE [LARGE SCALE GENOMIC DNA]</scope>
    <source>
        <strain evidence="16 17">DSM 44254</strain>
    </source>
</reference>
<evidence type="ECO:0000256" key="6">
    <source>
        <dbReference type="ARBA" id="ARBA00022605"/>
    </source>
</evidence>
<keyword evidence="7 12" id="KW-0220">Diaminopimelate biosynthesis</keyword>
<dbReference type="PIRSF" id="PIRSF001365">
    <property type="entry name" value="DHDPS"/>
    <property type="match status" value="1"/>
</dbReference>
<evidence type="ECO:0000256" key="10">
    <source>
        <dbReference type="ARBA" id="ARBA00023270"/>
    </source>
</evidence>
<dbReference type="Proteomes" id="UP000272400">
    <property type="component" value="Unassembled WGS sequence"/>
</dbReference>
<comment type="pathway">
    <text evidence="2 12">Amino-acid biosynthesis; L-lysine biosynthesis via DAP pathway; (S)-tetrahydrodipicolinate from L-aspartate: step 3/4.</text>
</comment>
<evidence type="ECO:0000256" key="5">
    <source>
        <dbReference type="ARBA" id="ARBA00022490"/>
    </source>
</evidence>
<dbReference type="Gene3D" id="3.20.20.70">
    <property type="entry name" value="Aldolase class I"/>
    <property type="match status" value="1"/>
</dbReference>
<proteinExistence type="inferred from homology"/>
<dbReference type="InterPro" id="IPR013785">
    <property type="entry name" value="Aldolase_TIM"/>
</dbReference>
<evidence type="ECO:0000256" key="9">
    <source>
        <dbReference type="ARBA" id="ARBA00023239"/>
    </source>
</evidence>
<gene>
    <name evidence="12" type="primary">dapA</name>
    <name evidence="16" type="ORF">EDD29_2372</name>
</gene>
<dbReference type="PANTHER" id="PTHR12128">
    <property type="entry name" value="DIHYDRODIPICOLINATE SYNTHASE"/>
    <property type="match status" value="1"/>
</dbReference>
<dbReference type="EMBL" id="RJKE01000001">
    <property type="protein sequence ID" value="ROO84843.1"/>
    <property type="molecule type" value="Genomic_DNA"/>
</dbReference>
<evidence type="ECO:0000256" key="1">
    <source>
        <dbReference type="ARBA" id="ARBA00003294"/>
    </source>
</evidence>
<evidence type="ECO:0000256" key="13">
    <source>
        <dbReference type="PIRNR" id="PIRNR001365"/>
    </source>
</evidence>
<dbReference type="InterPro" id="IPR002220">
    <property type="entry name" value="DapA-like"/>
</dbReference>
<dbReference type="PROSITE" id="PS00666">
    <property type="entry name" value="DHDPS_2"/>
    <property type="match status" value="1"/>
</dbReference>
<dbReference type="Pfam" id="PF00701">
    <property type="entry name" value="DHDPS"/>
    <property type="match status" value="1"/>
</dbReference>
<keyword evidence="5 12" id="KW-0963">Cytoplasm</keyword>
<evidence type="ECO:0000256" key="15">
    <source>
        <dbReference type="PIRSR" id="PIRSR001365-2"/>
    </source>
</evidence>
<keyword evidence="10 12" id="KW-0704">Schiff base</keyword>
<dbReference type="GO" id="GO:0008840">
    <property type="term" value="F:4-hydroxy-tetrahydrodipicolinate synthase activity"/>
    <property type="evidence" value="ECO:0007669"/>
    <property type="project" value="UniProtKB-UniRule"/>
</dbReference>
<comment type="subunit">
    <text evidence="12">Homotetramer; dimer of dimers.</text>
</comment>
<feature type="active site" description="Proton donor/acceptor" evidence="12 14">
    <location>
        <position position="134"/>
    </location>
</feature>
<dbReference type="EC" id="4.3.3.7" evidence="4 12"/>
<name>A0A3N1CU60_9ACTN</name>
<dbReference type="HAMAP" id="MF_00418">
    <property type="entry name" value="DapA"/>
    <property type="match status" value="1"/>
</dbReference>
<evidence type="ECO:0000256" key="11">
    <source>
        <dbReference type="ARBA" id="ARBA00047836"/>
    </source>
</evidence>
<evidence type="ECO:0000313" key="16">
    <source>
        <dbReference type="EMBL" id="ROO84843.1"/>
    </source>
</evidence>
<dbReference type="PRINTS" id="PR00146">
    <property type="entry name" value="DHPICSNTHASE"/>
</dbReference>
<evidence type="ECO:0000256" key="8">
    <source>
        <dbReference type="ARBA" id="ARBA00023154"/>
    </source>
</evidence>
<dbReference type="AlphaFoldDB" id="A0A3N1CU60"/>
<evidence type="ECO:0000256" key="14">
    <source>
        <dbReference type="PIRSR" id="PIRSR001365-1"/>
    </source>
</evidence>
<comment type="similarity">
    <text evidence="3 12 13">Belongs to the DapA family.</text>
</comment>
<organism evidence="16 17">
    <name type="scientific">Actinocorallia herbida</name>
    <dbReference type="NCBI Taxonomy" id="58109"/>
    <lineage>
        <taxon>Bacteria</taxon>
        <taxon>Bacillati</taxon>
        <taxon>Actinomycetota</taxon>
        <taxon>Actinomycetes</taxon>
        <taxon>Streptosporangiales</taxon>
        <taxon>Thermomonosporaceae</taxon>
        <taxon>Actinocorallia</taxon>
    </lineage>
</organism>
<comment type="caution">
    <text evidence="12">Lacks conserved residue(s) required for the propagation of feature annotation.</text>
</comment>
<feature type="site" description="Part of a proton relay during catalysis" evidence="12">
    <location>
        <position position="45"/>
    </location>
</feature>
<comment type="caution">
    <text evidence="12">Was originally thought to be a dihydrodipicolinate synthase (DHDPS), catalyzing the condensation of (S)-aspartate-beta-semialdehyde [(S)-ASA] and pyruvate to dihydrodipicolinate (DHDP). However, it was shown in E.coli that the product of the enzymatic reaction is not dihydrodipicolinate but in fact (4S)-4-hydroxy-2,3,4,5-tetrahydro-(2S)-dipicolinic acid (HTPA), and that the consecutive dehydration reaction leading to DHDP is not spontaneous but catalyzed by DapB.</text>
</comment>
<keyword evidence="17" id="KW-1185">Reference proteome</keyword>
<dbReference type="RefSeq" id="WP_123664410.1">
    <property type="nucleotide sequence ID" value="NZ_RJKE01000001.1"/>
</dbReference>
<dbReference type="GO" id="GO:0009089">
    <property type="term" value="P:lysine biosynthetic process via diaminopimelate"/>
    <property type="evidence" value="ECO:0007669"/>
    <property type="project" value="UniProtKB-UniRule"/>
</dbReference>
<evidence type="ECO:0000256" key="2">
    <source>
        <dbReference type="ARBA" id="ARBA00005120"/>
    </source>
</evidence>
<keyword evidence="8 12" id="KW-0457">Lysine biosynthesis</keyword>
<sequence length="289" mass="29503">MTFTGLHLPLITPFTTTGALAEDALERLAHTVVDDGADGIVALGTTAEASSLTADERARVLEICAAVCAERAVPLTVGVESASTASTAEALAALDRRATAALVPVPAFVRPSEEGVIAHFTALTAAAPVPLIIYHIPYRTARPLSAGTLLSLAAIPGVAGFKHAAGGIDDATITFMADRPDRTAVLAGDDRFASPLLALGASGAILASAHLATARFARLVALWRAGQADAARALGHRLAALSDALFAEPNPVVIKAVLAEQGRIPSRAVRLPLLPATPEATGTALQRAS</sequence>
<dbReference type="InterPro" id="IPR005263">
    <property type="entry name" value="DapA"/>
</dbReference>
<feature type="binding site" evidence="12 15">
    <location>
        <position position="46"/>
    </location>
    <ligand>
        <name>pyruvate</name>
        <dbReference type="ChEBI" id="CHEBI:15361"/>
    </ligand>
</feature>
<dbReference type="InterPro" id="IPR020625">
    <property type="entry name" value="Schiff_base-form_aldolases_AS"/>
</dbReference>
<dbReference type="OrthoDB" id="9782828at2"/>
<comment type="catalytic activity">
    <reaction evidence="11 12">
        <text>L-aspartate 4-semialdehyde + pyruvate = (2S,4S)-4-hydroxy-2,3,4,5-tetrahydrodipicolinate + H2O + H(+)</text>
        <dbReference type="Rhea" id="RHEA:34171"/>
        <dbReference type="ChEBI" id="CHEBI:15361"/>
        <dbReference type="ChEBI" id="CHEBI:15377"/>
        <dbReference type="ChEBI" id="CHEBI:15378"/>
        <dbReference type="ChEBI" id="CHEBI:67139"/>
        <dbReference type="ChEBI" id="CHEBI:537519"/>
        <dbReference type="EC" id="4.3.3.7"/>
    </reaction>
</comment>
<dbReference type="UniPathway" id="UPA00034">
    <property type="reaction ID" value="UER00017"/>
</dbReference>
<evidence type="ECO:0000256" key="4">
    <source>
        <dbReference type="ARBA" id="ARBA00012086"/>
    </source>
</evidence>
<dbReference type="SMART" id="SM01130">
    <property type="entry name" value="DHDPS"/>
    <property type="match status" value="1"/>
</dbReference>
<accession>A0A3N1CU60</accession>
<dbReference type="GO" id="GO:0019877">
    <property type="term" value="P:diaminopimelate biosynthetic process"/>
    <property type="evidence" value="ECO:0007669"/>
    <property type="project" value="UniProtKB-UniRule"/>
</dbReference>
<dbReference type="PANTHER" id="PTHR12128:SF66">
    <property type="entry name" value="4-HYDROXY-2-OXOGLUTARATE ALDOLASE, MITOCHONDRIAL"/>
    <property type="match status" value="1"/>
</dbReference>
<feature type="binding site" evidence="12 15">
    <location>
        <position position="205"/>
    </location>
    <ligand>
        <name>pyruvate</name>
        <dbReference type="ChEBI" id="CHEBI:15361"/>
    </ligand>
</feature>
<dbReference type="SUPFAM" id="SSF51569">
    <property type="entry name" value="Aldolase"/>
    <property type="match status" value="1"/>
</dbReference>
<comment type="caution">
    <text evidence="16">The sequence shown here is derived from an EMBL/GenBank/DDBJ whole genome shotgun (WGS) entry which is preliminary data.</text>
</comment>
<feature type="active site" description="Schiff-base intermediate with substrate" evidence="12 14">
    <location>
        <position position="162"/>
    </location>
</feature>
<keyword evidence="9 12" id="KW-0456">Lyase</keyword>
<evidence type="ECO:0000313" key="17">
    <source>
        <dbReference type="Proteomes" id="UP000272400"/>
    </source>
</evidence>
<comment type="function">
    <text evidence="1 12">Catalyzes the condensation of (S)-aspartate-beta-semialdehyde [(S)-ASA] and pyruvate to 4-hydroxy-tetrahydrodipicolinate (HTPA).</text>
</comment>
<keyword evidence="6 12" id="KW-0028">Amino-acid biosynthesis</keyword>
<evidence type="ECO:0000256" key="7">
    <source>
        <dbReference type="ARBA" id="ARBA00022915"/>
    </source>
</evidence>
<evidence type="ECO:0000256" key="3">
    <source>
        <dbReference type="ARBA" id="ARBA00007592"/>
    </source>
</evidence>
<protein>
    <recommendedName>
        <fullName evidence="4 12">4-hydroxy-tetrahydrodipicolinate synthase</fullName>
        <shortName evidence="12">HTPA synthase</shortName>
        <ecNumber evidence="4 12">4.3.3.7</ecNumber>
    </recommendedName>
</protein>
<evidence type="ECO:0000256" key="12">
    <source>
        <dbReference type="HAMAP-Rule" id="MF_00418"/>
    </source>
</evidence>